<reference evidence="1 2" key="1">
    <citation type="submission" date="2014-03" db="EMBL/GenBank/DDBJ databases">
        <title>The draft genome sequence of Thioclava dalianensis DLFJ1-1.</title>
        <authorList>
            <person name="Lai Q."/>
            <person name="Shao Z."/>
        </authorList>
    </citation>
    <scope>NUCLEOTIDE SEQUENCE [LARGE SCALE GENOMIC DNA]</scope>
    <source>
        <strain evidence="1 2">DLFJ1-1</strain>
    </source>
</reference>
<protein>
    <submittedName>
        <fullName evidence="1">Stability/partitioning determinant</fullName>
    </submittedName>
</protein>
<dbReference type="InterPro" id="IPR027417">
    <property type="entry name" value="P-loop_NTPase"/>
</dbReference>
<dbReference type="STRING" id="1185766.SAMN05216224_11215"/>
<dbReference type="PIRSF" id="PIRSF009320">
    <property type="entry name" value="Nuc_binding_HP_1000"/>
    <property type="match status" value="1"/>
</dbReference>
<keyword evidence="2" id="KW-1185">Reference proteome</keyword>
<dbReference type="OrthoDB" id="113462at2"/>
<evidence type="ECO:0000313" key="1">
    <source>
        <dbReference type="EMBL" id="KEP68459.1"/>
    </source>
</evidence>
<dbReference type="AlphaFoldDB" id="A0A074T9U1"/>
<dbReference type="InterPro" id="IPR009744">
    <property type="entry name" value="VirC1"/>
</dbReference>
<dbReference type="Pfam" id="PF07015">
    <property type="entry name" value="VirC1"/>
    <property type="match status" value="1"/>
</dbReference>
<gene>
    <name evidence="1" type="ORF">DL1_11720</name>
</gene>
<dbReference type="GeneID" id="94022782"/>
<dbReference type="RefSeq" id="WP_037275336.1">
    <property type="nucleotide sequence ID" value="NZ_FOVB01000012.1"/>
</dbReference>
<dbReference type="Gene3D" id="3.40.50.300">
    <property type="entry name" value="P-loop containing nucleotide triphosphate hydrolases"/>
    <property type="match status" value="1"/>
</dbReference>
<dbReference type="CDD" id="cd02042">
    <property type="entry name" value="ParAB_family"/>
    <property type="match status" value="1"/>
</dbReference>
<comment type="caution">
    <text evidence="1">The sequence shown here is derived from an EMBL/GenBank/DDBJ whole genome shotgun (WGS) entry which is preliminary data.</text>
</comment>
<dbReference type="SUPFAM" id="SSF52540">
    <property type="entry name" value="P-loop containing nucleoside triphosphate hydrolases"/>
    <property type="match status" value="1"/>
</dbReference>
<accession>A0A074T9U1</accession>
<dbReference type="InterPro" id="IPR050678">
    <property type="entry name" value="DNA_Partitioning_ATPase"/>
</dbReference>
<evidence type="ECO:0000313" key="2">
    <source>
        <dbReference type="Proteomes" id="UP000027725"/>
    </source>
</evidence>
<name>A0A074T9U1_9RHOB</name>
<dbReference type="Proteomes" id="UP000027725">
    <property type="component" value="Unassembled WGS sequence"/>
</dbReference>
<proteinExistence type="predicted"/>
<dbReference type="PANTHER" id="PTHR13696">
    <property type="entry name" value="P-LOOP CONTAINING NUCLEOSIDE TRIPHOSPHATE HYDROLASE"/>
    <property type="match status" value="1"/>
</dbReference>
<dbReference type="PANTHER" id="PTHR13696:SF96">
    <property type="entry name" value="COBQ_COBB_MIND_PARA NUCLEOTIDE BINDING DOMAIN-CONTAINING PROTEIN"/>
    <property type="match status" value="1"/>
</dbReference>
<dbReference type="eggNOG" id="COG1192">
    <property type="taxonomic scope" value="Bacteria"/>
</dbReference>
<dbReference type="EMBL" id="JHEH01000032">
    <property type="protein sequence ID" value="KEP68459.1"/>
    <property type="molecule type" value="Genomic_DNA"/>
</dbReference>
<organism evidence="1 2">
    <name type="scientific">Thioclava dalianensis</name>
    <dbReference type="NCBI Taxonomy" id="1185766"/>
    <lineage>
        <taxon>Bacteria</taxon>
        <taxon>Pseudomonadati</taxon>
        <taxon>Pseudomonadota</taxon>
        <taxon>Alphaproteobacteria</taxon>
        <taxon>Rhodobacterales</taxon>
        <taxon>Paracoccaceae</taxon>
        <taxon>Thioclava</taxon>
    </lineage>
</organism>
<sequence>MYVITFANPKGGSGKTTSAMLLAEQIAISGGRVAILDLDPNANILAWAQTREAEGRDVPFTVHARPQAEETVELIDSLSDEADYLIIDLEGSKDQIVTFALSRTDLCIIPLDGSPMEARQAAQAVRLVQTTANMIRAQINYALLFTRTNAAFQTTDERDVRQEMELNNIPTLPVRIAKRAPYTRIFRDGVLLSELPDIVTQEMQGKTASVSDKAMKQVTGAIENARDYAQTVIATLTKEQVT</sequence>